<protein>
    <submittedName>
        <fullName evidence="8">Putative D-glycero-D-manno-heptose 7-phosphate kinase</fullName>
    </submittedName>
</protein>
<organism evidence="8">
    <name type="scientific">Phascolarctobacterium faecium</name>
    <dbReference type="NCBI Taxonomy" id="33025"/>
    <lineage>
        <taxon>Bacteria</taxon>
        <taxon>Bacillati</taxon>
        <taxon>Bacillota</taxon>
        <taxon>Negativicutes</taxon>
        <taxon>Acidaminococcales</taxon>
        <taxon>Acidaminococcaceae</taxon>
        <taxon>Phascolarctobacterium</taxon>
    </lineage>
</organism>
<dbReference type="InterPro" id="IPR006204">
    <property type="entry name" value="GHMP_kinase_N_dom"/>
</dbReference>
<keyword evidence="1" id="KW-0808">Transferase</keyword>
<dbReference type="GO" id="GO:0042352">
    <property type="term" value="P:GDP-L-fucose salvage"/>
    <property type="evidence" value="ECO:0007669"/>
    <property type="project" value="TreeGrafter"/>
</dbReference>
<dbReference type="InterPro" id="IPR052203">
    <property type="entry name" value="GHMP_Kinase-Related"/>
</dbReference>
<dbReference type="SUPFAM" id="SSF55060">
    <property type="entry name" value="GHMP Kinase, C-terminal domain"/>
    <property type="match status" value="1"/>
</dbReference>
<dbReference type="SUPFAM" id="SSF54211">
    <property type="entry name" value="Ribosomal protein S5 domain 2-like"/>
    <property type="match status" value="1"/>
</dbReference>
<dbReference type="AlphaFoldDB" id="R6I8W8"/>
<dbReference type="PIRSF" id="PIRSF036406">
    <property type="entry name" value="Hept_kin"/>
    <property type="match status" value="1"/>
</dbReference>
<gene>
    <name evidence="8" type="ORF">BN533_01674</name>
</gene>
<evidence type="ECO:0000256" key="5">
    <source>
        <dbReference type="ARBA" id="ARBA00038121"/>
    </source>
</evidence>
<evidence type="ECO:0000259" key="7">
    <source>
        <dbReference type="Pfam" id="PF08544"/>
    </source>
</evidence>
<dbReference type="EMBL" id="CBDS010000087">
    <property type="protein sequence ID" value="CDB46618.1"/>
    <property type="molecule type" value="Genomic_DNA"/>
</dbReference>
<dbReference type="GO" id="GO:0005524">
    <property type="term" value="F:ATP binding"/>
    <property type="evidence" value="ECO:0007669"/>
    <property type="project" value="UniProtKB-KW"/>
</dbReference>
<keyword evidence="2" id="KW-0547">Nucleotide-binding</keyword>
<evidence type="ECO:0000313" key="8">
    <source>
        <dbReference type="EMBL" id="CDB46618.1"/>
    </source>
</evidence>
<name>R6I8W8_9FIRM</name>
<dbReference type="PANTHER" id="PTHR32463">
    <property type="entry name" value="L-FUCOSE KINASE"/>
    <property type="match status" value="1"/>
</dbReference>
<dbReference type="PRINTS" id="PR00960">
    <property type="entry name" value="LMBPPROTEIN"/>
</dbReference>
<evidence type="ECO:0000256" key="3">
    <source>
        <dbReference type="ARBA" id="ARBA00022777"/>
    </source>
</evidence>
<dbReference type="RefSeq" id="WP_021718574.1">
    <property type="nucleotide sequence ID" value="NZ_CAUERG010000002.1"/>
</dbReference>
<dbReference type="GO" id="GO:0050201">
    <property type="term" value="F:fucokinase activity"/>
    <property type="evidence" value="ECO:0007669"/>
    <property type="project" value="TreeGrafter"/>
</dbReference>
<dbReference type="STRING" id="1262914.BN533_01674"/>
<dbReference type="InterPro" id="IPR006203">
    <property type="entry name" value="GHMP_knse_ATP-bd_CS"/>
</dbReference>
<sequence length="322" mass="35620">MIITKTPLRISFTGGGTDLPAYYKQGYGAVVSAAINKYVYITMNKRFDDTIRISYSKTEIVDSLKEIQHDIAKACMQMAGVDKGVEITSISDIPAGTGLGSSSSFTVGLLNALYSYCGERLSAYELAEKACQIEIDILGHPIGKQDQYAAAFGGINYFTFERNGEVNREKIDVSEDDKRLMDSKLMMFYTGIRRSADGILAKQSAETSEKLDVLNYMRNQANDMKCLLNEEGFNIKFAEMLHDGWQKKKSIVNSISNNDIDSYYNLALEAGASGGKLLGAGGGGFILVYCDEQYQKAVREAVGLYELNFRIARYGSRVVYFA</sequence>
<proteinExistence type="inferred from homology"/>
<dbReference type="InterPro" id="IPR020568">
    <property type="entry name" value="Ribosomal_Su5_D2-typ_SF"/>
</dbReference>
<evidence type="ECO:0000256" key="4">
    <source>
        <dbReference type="ARBA" id="ARBA00022840"/>
    </source>
</evidence>
<comment type="similarity">
    <text evidence="5">Belongs to the GHMP kinase family.</text>
</comment>
<dbReference type="InterPro" id="IPR001174">
    <property type="entry name" value="HddA/FKP"/>
</dbReference>
<dbReference type="InterPro" id="IPR014606">
    <property type="entry name" value="Heptose_7-P_kinase"/>
</dbReference>
<evidence type="ECO:0000256" key="2">
    <source>
        <dbReference type="ARBA" id="ARBA00022741"/>
    </source>
</evidence>
<evidence type="ECO:0000256" key="1">
    <source>
        <dbReference type="ARBA" id="ARBA00022679"/>
    </source>
</evidence>
<dbReference type="HOGENOM" id="CLU_048558_1_0_9"/>
<keyword evidence="3 8" id="KW-0418">Kinase</keyword>
<accession>R6I8W8</accession>
<dbReference type="Gene3D" id="3.30.230.120">
    <property type="match status" value="1"/>
</dbReference>
<feature type="domain" description="GHMP kinase N-terminal" evidence="6">
    <location>
        <begin position="71"/>
        <end position="154"/>
    </location>
</feature>
<dbReference type="InterPro" id="IPR013750">
    <property type="entry name" value="GHMP_kinase_C_dom"/>
</dbReference>
<evidence type="ECO:0000259" key="6">
    <source>
        <dbReference type="Pfam" id="PF00288"/>
    </source>
</evidence>
<dbReference type="InterPro" id="IPR036554">
    <property type="entry name" value="GHMP_kinase_C_sf"/>
</dbReference>
<dbReference type="Pfam" id="PF08544">
    <property type="entry name" value="GHMP_kinases_C"/>
    <property type="match status" value="1"/>
</dbReference>
<dbReference type="eggNOG" id="COG2605">
    <property type="taxonomic scope" value="Bacteria"/>
</dbReference>
<reference evidence="8" key="1">
    <citation type="submission" date="2012-11" db="EMBL/GenBank/DDBJ databases">
        <title>Dependencies among metagenomic species, viruses, plasmids and units of genetic variation.</title>
        <authorList>
            <person name="Nielsen H.B."/>
            <person name="Almeida M."/>
            <person name="Juncker A.S."/>
            <person name="Rasmussen S."/>
            <person name="Li J."/>
            <person name="Sunagawa S."/>
            <person name="Plichta D."/>
            <person name="Gautier L."/>
            <person name="Le Chatelier E."/>
            <person name="Peletier E."/>
            <person name="Bonde I."/>
            <person name="Nielsen T."/>
            <person name="Manichanh C."/>
            <person name="Arumugam M."/>
            <person name="Batto J."/>
            <person name="Santos M.B.Q.D."/>
            <person name="Blom N."/>
            <person name="Borruel N."/>
            <person name="Burgdorf K.S."/>
            <person name="Boumezbeur F."/>
            <person name="Casellas F."/>
            <person name="Dore J."/>
            <person name="Guarner F."/>
            <person name="Hansen T."/>
            <person name="Hildebrand F."/>
            <person name="Kaas R.S."/>
            <person name="Kennedy S."/>
            <person name="Kristiansen K."/>
            <person name="Kultima J.R."/>
            <person name="Leonard P."/>
            <person name="Levenez F."/>
            <person name="Lund O."/>
            <person name="Moumen B."/>
            <person name="Le Paslier D."/>
            <person name="Pons N."/>
            <person name="Pedersen O."/>
            <person name="Prifti E."/>
            <person name="Qin J."/>
            <person name="Raes J."/>
            <person name="Tap J."/>
            <person name="Tims S."/>
            <person name="Ussery D.W."/>
            <person name="Yamada T."/>
            <person name="MetaHit consortium"/>
            <person name="Renault P."/>
            <person name="Sicheritz-Ponten T."/>
            <person name="Bork P."/>
            <person name="Wang J."/>
            <person name="Brunak S."/>
            <person name="Ehrlich S.D."/>
        </authorList>
    </citation>
    <scope>NUCLEOTIDE SEQUENCE [LARGE SCALE GENOMIC DNA]</scope>
</reference>
<feature type="domain" description="GHMP kinase C-terminal" evidence="7">
    <location>
        <begin position="236"/>
        <end position="302"/>
    </location>
</feature>
<dbReference type="PANTHER" id="PTHR32463:SF0">
    <property type="entry name" value="L-FUCOSE KINASE"/>
    <property type="match status" value="1"/>
</dbReference>
<keyword evidence="4" id="KW-0067">ATP-binding</keyword>
<dbReference type="PROSITE" id="PS00627">
    <property type="entry name" value="GHMP_KINASES_ATP"/>
    <property type="match status" value="1"/>
</dbReference>
<dbReference type="Pfam" id="PF00288">
    <property type="entry name" value="GHMP_kinases_N"/>
    <property type="match status" value="1"/>
</dbReference>
<comment type="caution">
    <text evidence="8">The sequence shown here is derived from an EMBL/GenBank/DDBJ whole genome shotgun (WGS) entry which is preliminary data.</text>
</comment>